<evidence type="ECO:0000313" key="3">
    <source>
        <dbReference type="Proteomes" id="UP001310890"/>
    </source>
</evidence>
<evidence type="ECO:0000313" key="2">
    <source>
        <dbReference type="EMBL" id="KAK5112375.1"/>
    </source>
</evidence>
<feature type="compositionally biased region" description="Gly residues" evidence="1">
    <location>
        <begin position="35"/>
        <end position="49"/>
    </location>
</feature>
<accession>A0AAN7TFM8</accession>
<evidence type="ECO:0000256" key="1">
    <source>
        <dbReference type="SAM" id="MobiDB-lite"/>
    </source>
</evidence>
<dbReference type="Proteomes" id="UP001310890">
    <property type="component" value="Unassembled WGS sequence"/>
</dbReference>
<name>A0AAN7TFM8_9PEZI</name>
<proteinExistence type="predicted"/>
<dbReference type="EMBL" id="JAVRRL010000031">
    <property type="protein sequence ID" value="KAK5112375.1"/>
    <property type="molecule type" value="Genomic_DNA"/>
</dbReference>
<feature type="compositionally biased region" description="Acidic residues" evidence="1">
    <location>
        <begin position="50"/>
        <end position="67"/>
    </location>
</feature>
<protein>
    <submittedName>
        <fullName evidence="2">Uncharacterized protein</fullName>
    </submittedName>
</protein>
<sequence length="99" mass="10032">MACRVLAARHGSILEGMMVGSTRATPPGDPAMAGVGAGAGEGVGHAGGEGEGEEIAEGAEESGDEADAQGAWEWEGGWTLRHNDIQLGETSGTRMDTNH</sequence>
<comment type="caution">
    <text evidence="2">The sequence shown here is derived from an EMBL/GenBank/DDBJ whole genome shotgun (WGS) entry which is preliminary data.</text>
</comment>
<gene>
    <name evidence="2" type="ORF">LTR62_004338</name>
</gene>
<reference evidence="2" key="1">
    <citation type="submission" date="2023-08" db="EMBL/GenBank/DDBJ databases">
        <title>Black Yeasts Isolated from many extreme environments.</title>
        <authorList>
            <person name="Coleine C."/>
            <person name="Stajich J.E."/>
            <person name="Selbmann L."/>
        </authorList>
    </citation>
    <scope>NUCLEOTIDE SEQUENCE</scope>
    <source>
        <strain evidence="2">CCFEE 5401</strain>
    </source>
</reference>
<feature type="region of interest" description="Disordered" evidence="1">
    <location>
        <begin position="18"/>
        <end position="68"/>
    </location>
</feature>
<organism evidence="2 3">
    <name type="scientific">Meristemomyces frigidus</name>
    <dbReference type="NCBI Taxonomy" id="1508187"/>
    <lineage>
        <taxon>Eukaryota</taxon>
        <taxon>Fungi</taxon>
        <taxon>Dikarya</taxon>
        <taxon>Ascomycota</taxon>
        <taxon>Pezizomycotina</taxon>
        <taxon>Dothideomycetes</taxon>
        <taxon>Dothideomycetidae</taxon>
        <taxon>Mycosphaerellales</taxon>
        <taxon>Teratosphaeriaceae</taxon>
        <taxon>Meristemomyces</taxon>
    </lineage>
</organism>
<dbReference type="AlphaFoldDB" id="A0AAN7TFM8"/>